<keyword evidence="10" id="KW-1185">Reference proteome</keyword>
<dbReference type="Gene3D" id="3.40.50.200">
    <property type="entry name" value="Peptidase S8/S53 domain"/>
    <property type="match status" value="1"/>
</dbReference>
<dbReference type="PROSITE" id="PS51892">
    <property type="entry name" value="SUBTILASE"/>
    <property type="match status" value="1"/>
</dbReference>
<comment type="caution">
    <text evidence="9">The sequence shown here is derived from an EMBL/GenBank/DDBJ whole genome shotgun (WGS) entry which is preliminary data.</text>
</comment>
<keyword evidence="3 5" id="KW-0378">Hydrolase</keyword>
<feature type="signal peptide" evidence="7">
    <location>
        <begin position="1"/>
        <end position="27"/>
    </location>
</feature>
<keyword evidence="4 5" id="KW-0720">Serine protease</keyword>
<evidence type="ECO:0000256" key="2">
    <source>
        <dbReference type="ARBA" id="ARBA00022670"/>
    </source>
</evidence>
<dbReference type="PROSITE" id="PS00138">
    <property type="entry name" value="SUBTILASE_SER"/>
    <property type="match status" value="1"/>
</dbReference>
<proteinExistence type="inferred from homology"/>
<evidence type="ECO:0000313" key="9">
    <source>
        <dbReference type="EMBL" id="GIG98681.1"/>
    </source>
</evidence>
<keyword evidence="7" id="KW-0732">Signal</keyword>
<dbReference type="PANTHER" id="PTHR43399">
    <property type="entry name" value="SUBTILISIN-RELATED"/>
    <property type="match status" value="1"/>
</dbReference>
<name>A0ABQ4EVM3_9ACTN</name>
<dbReference type="InterPro" id="IPR023827">
    <property type="entry name" value="Peptidase_S8_Asp-AS"/>
</dbReference>
<dbReference type="PANTHER" id="PTHR43399:SF4">
    <property type="entry name" value="CELL WALL-ASSOCIATED PROTEASE"/>
    <property type="match status" value="1"/>
</dbReference>
<dbReference type="InterPro" id="IPR051048">
    <property type="entry name" value="Peptidase_S8/S53_subtilisin"/>
</dbReference>
<protein>
    <submittedName>
        <fullName evidence="9">Serine protease</fullName>
    </submittedName>
</protein>
<evidence type="ECO:0000256" key="7">
    <source>
        <dbReference type="SAM" id="SignalP"/>
    </source>
</evidence>
<comment type="similarity">
    <text evidence="1 5 6">Belongs to the peptidase S8 family.</text>
</comment>
<feature type="active site" description="Charge relay system" evidence="5">
    <location>
        <position position="436"/>
    </location>
</feature>
<dbReference type="PROSITE" id="PS00136">
    <property type="entry name" value="SUBTILASE_ASP"/>
    <property type="match status" value="1"/>
</dbReference>
<dbReference type="SUPFAM" id="SSF52743">
    <property type="entry name" value="Subtilisin-like"/>
    <property type="match status" value="1"/>
</dbReference>
<dbReference type="Pfam" id="PF00082">
    <property type="entry name" value="Peptidase_S8"/>
    <property type="match status" value="1"/>
</dbReference>
<dbReference type="EMBL" id="BONX01000036">
    <property type="protein sequence ID" value="GIG98681.1"/>
    <property type="molecule type" value="Genomic_DNA"/>
</dbReference>
<dbReference type="InterPro" id="IPR015500">
    <property type="entry name" value="Peptidase_S8_subtilisin-rel"/>
</dbReference>
<sequence length="1099" mass="115822">MELRSWLVAVTLAAVAVPGAGPPGAAAAPASSPAVPDRWVTLVTGDRVLVRPGPPLDTVLQVAPAKGREEMAFRQIQEYGDVFVIPGDATPLVAAGTVDRRLFNVSKLIDFGYDDRSRGDLPLIVTWASRQQSAARSMLSAIGTTLTRELPSVDGAATRAGKDRAVEFWRGVRPAAGRGSLAGGVSSIRLDGPVRATLDHSVPQIGAPAAWQRGHRGGGTTVAVLDTGIDRTHPDLADAVTAERDFTESASGPHDVHGHGTHVAATITGSGAASAGRYAGVAPDARLVNVKVLDDEGSGLDSWVLEGMEWAAGTGAKVVNMSLGDPWPSDGSDLLSHAVNRLTAQRGTLFVVSAGNSGPDDGSIGSPAAADAALTVGAVTGEDELADFSSRGPRLGDAAVKPDITAPGVGIVAARAEGSELGEPVGDGYQRLSGTSMAAPHVAGAAAILAGQHPDLTGPELKALLTGSATPNTRSTVYQQGSGRVDVARATGQSIFSQPASVNNGIARWPHQDDVPTERTVEYQNVTATPVTLDLSPELRDPTGAAAPAGMFTVEPRRVTVPAGGVASVSLTTDTRVAAPDGAYDGVLIATGSDQTVVRTPVGVVREVESYDVTVTMLDRQGRPTPDNWLRFVDLAAQRAWIHHDPSGTVVARLPKGRHYFEADVGAYDGVTPGAEMQAVEPEVLVDRDTRLTVDARDGRPHGNTVEQPTARPVNTVLSFQRFTPWGDTGGGVFGRAERLAFIYLRPSATTAPPDEFVFEYEQTLAKPDGSGGFSGSPYLYHLRWAVPGRVPADLVRHTRDRDLAVVRSTFAASGPGEQVMKDSDRVRLATPATLTEYYTPDVPWPATVFRAGPNAEGVLSHKPRTYQRGGAPLAERWNVGVFGPAFPPRPAAEDRFVFRFGDTIGANIPLFTDQGIDHAGSSSTDSGGTRLYRNGELIGTTEDVGYGYFDVPGDAATYRLEARGERPGETLSTRVSSAWTFRSGHVLGEGDQPLPVLAVRFAPALNDHNRAPAGRDFAFPVYVQAQPGPAYGKLRALTVEVSYDDGATWRPVKLHGEGYERTAYLRHPSGSGFASLRASATDTLGNTVEQTIIRSYAY</sequence>
<dbReference type="PRINTS" id="PR00723">
    <property type="entry name" value="SUBTILISIN"/>
</dbReference>
<dbReference type="GO" id="GO:0008233">
    <property type="term" value="F:peptidase activity"/>
    <property type="evidence" value="ECO:0007669"/>
    <property type="project" value="UniProtKB-KW"/>
</dbReference>
<gene>
    <name evidence="9" type="ORF">Pma05_52540</name>
</gene>
<dbReference type="GO" id="GO:0006508">
    <property type="term" value="P:proteolysis"/>
    <property type="evidence" value="ECO:0007669"/>
    <property type="project" value="UniProtKB-KW"/>
</dbReference>
<accession>A0ABQ4EVM3</accession>
<organism evidence="9 10">
    <name type="scientific">Plantactinospora mayteni</name>
    <dbReference type="NCBI Taxonomy" id="566021"/>
    <lineage>
        <taxon>Bacteria</taxon>
        <taxon>Bacillati</taxon>
        <taxon>Actinomycetota</taxon>
        <taxon>Actinomycetes</taxon>
        <taxon>Micromonosporales</taxon>
        <taxon>Micromonosporaceae</taxon>
        <taxon>Plantactinospora</taxon>
    </lineage>
</organism>
<dbReference type="CDD" id="cd07487">
    <property type="entry name" value="Peptidases_S8_1"/>
    <property type="match status" value="1"/>
</dbReference>
<evidence type="ECO:0000256" key="4">
    <source>
        <dbReference type="ARBA" id="ARBA00022825"/>
    </source>
</evidence>
<dbReference type="Proteomes" id="UP000621500">
    <property type="component" value="Unassembled WGS sequence"/>
</dbReference>
<evidence type="ECO:0000259" key="8">
    <source>
        <dbReference type="Pfam" id="PF00082"/>
    </source>
</evidence>
<feature type="chain" id="PRO_5046889005" evidence="7">
    <location>
        <begin position="28"/>
        <end position="1099"/>
    </location>
</feature>
<dbReference type="InterPro" id="IPR023828">
    <property type="entry name" value="Peptidase_S8_Ser-AS"/>
</dbReference>
<evidence type="ECO:0000256" key="1">
    <source>
        <dbReference type="ARBA" id="ARBA00011073"/>
    </source>
</evidence>
<evidence type="ECO:0000256" key="5">
    <source>
        <dbReference type="PROSITE-ProRule" id="PRU01240"/>
    </source>
</evidence>
<evidence type="ECO:0000256" key="3">
    <source>
        <dbReference type="ARBA" id="ARBA00022801"/>
    </source>
</evidence>
<evidence type="ECO:0000256" key="6">
    <source>
        <dbReference type="RuleBase" id="RU003355"/>
    </source>
</evidence>
<evidence type="ECO:0000313" key="10">
    <source>
        <dbReference type="Proteomes" id="UP000621500"/>
    </source>
</evidence>
<feature type="active site" description="Charge relay system" evidence="5">
    <location>
        <position position="226"/>
    </location>
</feature>
<feature type="active site" description="Charge relay system" evidence="5">
    <location>
        <position position="259"/>
    </location>
</feature>
<dbReference type="InterPro" id="IPR036852">
    <property type="entry name" value="Peptidase_S8/S53_dom_sf"/>
</dbReference>
<dbReference type="RefSeq" id="WP_203860109.1">
    <property type="nucleotide sequence ID" value="NZ_BAAAZQ010000006.1"/>
</dbReference>
<feature type="domain" description="Peptidase S8/S53" evidence="8">
    <location>
        <begin position="217"/>
        <end position="475"/>
    </location>
</feature>
<keyword evidence="2 5" id="KW-0645">Protease</keyword>
<dbReference type="InterPro" id="IPR000209">
    <property type="entry name" value="Peptidase_S8/S53_dom"/>
</dbReference>
<reference evidence="9 10" key="1">
    <citation type="submission" date="2021-01" db="EMBL/GenBank/DDBJ databases">
        <title>Whole genome shotgun sequence of Plantactinospora mayteni NBRC 109088.</title>
        <authorList>
            <person name="Komaki H."/>
            <person name="Tamura T."/>
        </authorList>
    </citation>
    <scope>NUCLEOTIDE SEQUENCE [LARGE SCALE GENOMIC DNA]</scope>
    <source>
        <strain evidence="9 10">NBRC 109088</strain>
    </source>
</reference>